<evidence type="ECO:0000313" key="1">
    <source>
        <dbReference type="EMBL" id="GGE32933.1"/>
    </source>
</evidence>
<proteinExistence type="predicted"/>
<reference evidence="1" key="1">
    <citation type="journal article" date="2014" name="Int. J. Syst. Evol. Microbiol.">
        <title>Complete genome sequence of Corynebacterium casei LMG S-19264T (=DSM 44701T), isolated from a smear-ripened cheese.</title>
        <authorList>
            <consortium name="US DOE Joint Genome Institute (JGI-PGF)"/>
            <person name="Walter F."/>
            <person name="Albersmeier A."/>
            <person name="Kalinowski J."/>
            <person name="Ruckert C."/>
        </authorList>
    </citation>
    <scope>NUCLEOTIDE SEQUENCE</scope>
    <source>
        <strain evidence="1">CGMCC 1.15533</strain>
    </source>
</reference>
<protein>
    <submittedName>
        <fullName evidence="1">Uncharacterized protein</fullName>
    </submittedName>
</protein>
<gene>
    <name evidence="1" type="ORF">GCM10011510_12840</name>
</gene>
<comment type="caution">
    <text evidence="1">The sequence shown here is derived from an EMBL/GenBank/DDBJ whole genome shotgun (WGS) entry which is preliminary data.</text>
</comment>
<dbReference type="Proteomes" id="UP000660801">
    <property type="component" value="Unassembled WGS sequence"/>
</dbReference>
<organism evidence="1 2">
    <name type="scientific">Streptococcus himalayensis</name>
    <dbReference type="NCBI Taxonomy" id="1888195"/>
    <lineage>
        <taxon>Bacteria</taxon>
        <taxon>Bacillati</taxon>
        <taxon>Bacillota</taxon>
        <taxon>Bacilli</taxon>
        <taxon>Lactobacillales</taxon>
        <taxon>Streptococcaceae</taxon>
        <taxon>Streptococcus</taxon>
    </lineage>
</organism>
<dbReference type="RefSeq" id="WP_068989884.1">
    <property type="nucleotide sequence ID" value="NZ_BMJN01000020.1"/>
</dbReference>
<evidence type="ECO:0000313" key="2">
    <source>
        <dbReference type="Proteomes" id="UP000660801"/>
    </source>
</evidence>
<dbReference type="AlphaFoldDB" id="A0A917EF35"/>
<accession>A0A917EF35</accession>
<dbReference type="OrthoDB" id="2097272at2"/>
<keyword evidence="2" id="KW-1185">Reference proteome</keyword>
<dbReference type="EMBL" id="BMJN01000020">
    <property type="protein sequence ID" value="GGE32933.1"/>
    <property type="molecule type" value="Genomic_DNA"/>
</dbReference>
<name>A0A917EF35_9STRE</name>
<sequence length="226" mass="27230">MSLRKLLKQLFLSTIISMLSTFWLYNHLGTHTVYYFKHSHLTPKKGIPFILVDYLYYHINPDFVERKSENGIFRYSYDGINYITYLHLKDSENYSYSLSQVNYFNYKYKLRMPDPLKTDGENAYYFFDRNFNPLEKTHYPSNSVKQTSFSDEEKHLMYQTTNQTASQLLDNLPTPIIDLQWFFDWTYKGHKIVKIFLLSFLMTNCLTGIKIWWKRRLKRNSDTSSQ</sequence>
<reference evidence="1" key="2">
    <citation type="submission" date="2020-09" db="EMBL/GenBank/DDBJ databases">
        <authorList>
            <person name="Sun Q."/>
            <person name="Zhou Y."/>
        </authorList>
    </citation>
    <scope>NUCLEOTIDE SEQUENCE</scope>
    <source>
        <strain evidence="1">CGMCC 1.15533</strain>
    </source>
</reference>